<dbReference type="GO" id="GO:0047661">
    <property type="term" value="F:amino-acid racemase activity"/>
    <property type="evidence" value="ECO:0007669"/>
    <property type="project" value="InterPro"/>
</dbReference>
<comment type="caution">
    <text evidence="3">The sequence shown here is derived from an EMBL/GenBank/DDBJ whole genome shotgun (WGS) entry which is preliminary data.</text>
</comment>
<dbReference type="InterPro" id="IPR004380">
    <property type="entry name" value="Asp_race"/>
</dbReference>
<evidence type="ECO:0000256" key="1">
    <source>
        <dbReference type="ARBA" id="ARBA00007847"/>
    </source>
</evidence>
<dbReference type="PANTHER" id="PTHR21198:SF7">
    <property type="entry name" value="ASPARTATE-GLUTAMATE RACEMASE FAMILY"/>
    <property type="match status" value="1"/>
</dbReference>
<gene>
    <name evidence="3" type="ORF">DZC73_04760</name>
</gene>
<reference evidence="3 4" key="1">
    <citation type="submission" date="2018-08" db="EMBL/GenBank/DDBJ databases">
        <authorList>
            <person name="Khan S.A."/>
            <person name="Jeon C.O."/>
            <person name="Chun B.H."/>
            <person name="Jeong S.E."/>
        </authorList>
    </citation>
    <scope>NUCLEOTIDE SEQUENCE [LARGE SCALE GENOMIC DNA]</scope>
    <source>
        <strain evidence="3 4">S-16</strain>
    </source>
</reference>
<organism evidence="3 4">
    <name type="scientific">Piscinibacter terrae</name>
    <dbReference type="NCBI Taxonomy" id="2496871"/>
    <lineage>
        <taxon>Bacteria</taxon>
        <taxon>Pseudomonadati</taxon>
        <taxon>Pseudomonadota</taxon>
        <taxon>Betaproteobacteria</taxon>
        <taxon>Burkholderiales</taxon>
        <taxon>Sphaerotilaceae</taxon>
        <taxon>Piscinibacter</taxon>
    </lineage>
</organism>
<dbReference type="InterPro" id="IPR001920">
    <property type="entry name" value="Asp/Glu_race"/>
</dbReference>
<dbReference type="EMBL" id="QUSW01000001">
    <property type="protein sequence ID" value="RQP26339.1"/>
    <property type="molecule type" value="Genomic_DNA"/>
</dbReference>
<dbReference type="InterPro" id="IPR015942">
    <property type="entry name" value="Asp/Glu/hydantoin_racemase"/>
</dbReference>
<evidence type="ECO:0000313" key="3">
    <source>
        <dbReference type="EMBL" id="RQP26339.1"/>
    </source>
</evidence>
<dbReference type="RefSeq" id="WP_124539018.1">
    <property type="nucleotide sequence ID" value="NZ_QUSW01000001.1"/>
</dbReference>
<dbReference type="AlphaFoldDB" id="A0A3N7K001"/>
<name>A0A3N7K001_9BURK</name>
<keyword evidence="2" id="KW-0413">Isomerase</keyword>
<sequence length="241" mass="25574">MSTAAHGFLGVLGGMGPLATADFMSKLARNCTARCDQEHIPVLLYGDCTTPDRTASIVGHGPSPLPQLLSGIEFLNRAGVSAICIPCNSAHHWYAQMAQASAVPILHIAEASVSQVRVHNPKAQVVGVMSTLGTHSTGIYEQALRDRGFDVLSATPLQFETLVSPGIAHVKANEIDQAQAAFEQVALSLFDRGADVIILGCTEIPIGLQRECAAHPARYVDSTDALTLAAIDHFRRATAVR</sequence>
<dbReference type="PANTHER" id="PTHR21198">
    <property type="entry name" value="GLUTAMATE RACEMASE"/>
    <property type="match status" value="1"/>
</dbReference>
<protein>
    <submittedName>
        <fullName evidence="3">Aspartate/glutamate racemase family protein</fullName>
    </submittedName>
</protein>
<dbReference type="OrthoDB" id="9803739at2"/>
<comment type="similarity">
    <text evidence="1">Belongs to the aspartate/glutamate racemases family.</text>
</comment>
<evidence type="ECO:0000313" key="4">
    <source>
        <dbReference type="Proteomes" id="UP000267464"/>
    </source>
</evidence>
<accession>A0A3N7K001</accession>
<reference evidence="3 4" key="2">
    <citation type="submission" date="2018-12" db="EMBL/GenBank/DDBJ databases">
        <title>Rhizobacter gummiphilus sp. nov., a rubber-degrading bacterium isolated from the soil of a botanical garden in Japan.</title>
        <authorList>
            <person name="Shunsuke S.S."/>
        </authorList>
    </citation>
    <scope>NUCLEOTIDE SEQUENCE [LARGE SCALE GENOMIC DNA]</scope>
    <source>
        <strain evidence="3 4">S-16</strain>
    </source>
</reference>
<keyword evidence="4" id="KW-1185">Reference proteome</keyword>
<dbReference type="Proteomes" id="UP000267464">
    <property type="component" value="Unassembled WGS sequence"/>
</dbReference>
<proteinExistence type="inferred from homology"/>
<evidence type="ECO:0000256" key="2">
    <source>
        <dbReference type="ARBA" id="ARBA00023235"/>
    </source>
</evidence>
<dbReference type="SUPFAM" id="SSF53681">
    <property type="entry name" value="Aspartate/glutamate racemase"/>
    <property type="match status" value="2"/>
</dbReference>
<dbReference type="Gene3D" id="3.40.50.1860">
    <property type="match status" value="2"/>
</dbReference>
<dbReference type="NCBIfam" id="TIGR00035">
    <property type="entry name" value="asp_race"/>
    <property type="match status" value="1"/>
</dbReference>
<dbReference type="Pfam" id="PF01177">
    <property type="entry name" value="Asp_Glu_race"/>
    <property type="match status" value="1"/>
</dbReference>